<dbReference type="InterPro" id="IPR051906">
    <property type="entry name" value="TolC-like"/>
</dbReference>
<comment type="similarity">
    <text evidence="2">Belongs to the outer membrane factor (OMF) (TC 1.B.17) family.</text>
</comment>
<dbReference type="AlphaFoldDB" id="A0A6I6GGD7"/>
<comment type="subcellular location">
    <subcellularLocation>
        <location evidence="1">Cell outer membrane</location>
    </subcellularLocation>
</comment>
<dbReference type="GO" id="GO:1990281">
    <property type="term" value="C:efflux pump complex"/>
    <property type="evidence" value="ECO:0007669"/>
    <property type="project" value="TreeGrafter"/>
</dbReference>
<keyword evidence="8" id="KW-0732">Signal</keyword>
<dbReference type="Pfam" id="PF02321">
    <property type="entry name" value="OEP"/>
    <property type="match status" value="1"/>
</dbReference>
<evidence type="ECO:0000256" key="4">
    <source>
        <dbReference type="ARBA" id="ARBA00022452"/>
    </source>
</evidence>
<dbReference type="GO" id="GO:0015288">
    <property type="term" value="F:porin activity"/>
    <property type="evidence" value="ECO:0007669"/>
    <property type="project" value="TreeGrafter"/>
</dbReference>
<evidence type="ECO:0000313" key="9">
    <source>
        <dbReference type="EMBL" id="QGW29450.1"/>
    </source>
</evidence>
<protein>
    <submittedName>
        <fullName evidence="9">TolC family protein</fullName>
    </submittedName>
</protein>
<keyword evidence="3" id="KW-0813">Transport</keyword>
<keyword evidence="10" id="KW-1185">Reference proteome</keyword>
<evidence type="ECO:0000256" key="8">
    <source>
        <dbReference type="SAM" id="SignalP"/>
    </source>
</evidence>
<dbReference type="RefSeq" id="WP_157479802.1">
    <property type="nucleotide sequence ID" value="NZ_CP046566.1"/>
</dbReference>
<feature type="signal peptide" evidence="8">
    <location>
        <begin position="1"/>
        <end position="19"/>
    </location>
</feature>
<gene>
    <name evidence="9" type="ORF">GLV81_16260</name>
</gene>
<dbReference type="PANTHER" id="PTHR30026:SF20">
    <property type="entry name" value="OUTER MEMBRANE PROTEIN TOLC"/>
    <property type="match status" value="1"/>
</dbReference>
<evidence type="ECO:0000256" key="1">
    <source>
        <dbReference type="ARBA" id="ARBA00004442"/>
    </source>
</evidence>
<dbReference type="KEGG" id="fls:GLV81_16260"/>
<sequence>MKKIGYLLLGIMVFQTAAAQEKWDLRRCVEYAIANNISVKQTDVQARLNELVYQQSRDGRWPTLNFSTSLGEQFGRSIDPTTNQFTQNNITFSNMNIQTGVTLFNWFSQKNTIEANRLTLEASKAQTKKVQDDIALNVAAAYLQALLSSEQKRTAQVQAAQTLEQLIITRKRVEAGSVPELNAAELDAQLARDSAAIVTAESTYRLNLLQLKALLMLDAATPFDISTPNIDVIPVLSLTELQPDVVYASAVLVRPLQMANKLRLQAAEKNAAVAKASLYPTISAFGNIQSAYSSALSRLPKGNNVTTVVPTQSFVTVQGQPYFVSTPVSVPTQYVNANYFRQLDYNFRQSVGLSLQVPIFNGHQARTSYKRALINQENIQLQMTADSLTLKQDIFTAYQNAVNALATYNSRKKAYETSAYSYSLGQQRFEVGLLPVFELITLQNNMQRALIRSAHSPF</sequence>
<keyword evidence="6" id="KW-0472">Membrane</keyword>
<keyword evidence="5" id="KW-0812">Transmembrane</keyword>
<feature type="chain" id="PRO_5026171693" evidence="8">
    <location>
        <begin position="20"/>
        <end position="458"/>
    </location>
</feature>
<keyword evidence="7" id="KW-0998">Cell outer membrane</keyword>
<keyword evidence="4" id="KW-1134">Transmembrane beta strand</keyword>
<evidence type="ECO:0000256" key="6">
    <source>
        <dbReference type="ARBA" id="ARBA00023136"/>
    </source>
</evidence>
<accession>A0A6I6GGD7</accession>
<evidence type="ECO:0000256" key="7">
    <source>
        <dbReference type="ARBA" id="ARBA00023237"/>
    </source>
</evidence>
<name>A0A6I6GGD7_9BACT</name>
<dbReference type="SUPFAM" id="SSF56954">
    <property type="entry name" value="Outer membrane efflux proteins (OEP)"/>
    <property type="match status" value="1"/>
</dbReference>
<evidence type="ECO:0000256" key="5">
    <source>
        <dbReference type="ARBA" id="ARBA00022692"/>
    </source>
</evidence>
<evidence type="ECO:0000313" key="10">
    <source>
        <dbReference type="Proteomes" id="UP000426027"/>
    </source>
</evidence>
<dbReference type="InterPro" id="IPR003423">
    <property type="entry name" value="OMP_efflux"/>
</dbReference>
<dbReference type="PANTHER" id="PTHR30026">
    <property type="entry name" value="OUTER MEMBRANE PROTEIN TOLC"/>
    <property type="match status" value="1"/>
</dbReference>
<dbReference type="GO" id="GO:0009279">
    <property type="term" value="C:cell outer membrane"/>
    <property type="evidence" value="ECO:0007669"/>
    <property type="project" value="UniProtKB-SubCell"/>
</dbReference>
<organism evidence="9 10">
    <name type="scientific">Phnomibacter ginsenosidimutans</name>
    <dbReference type="NCBI Taxonomy" id="2676868"/>
    <lineage>
        <taxon>Bacteria</taxon>
        <taxon>Pseudomonadati</taxon>
        <taxon>Bacteroidota</taxon>
        <taxon>Chitinophagia</taxon>
        <taxon>Chitinophagales</taxon>
        <taxon>Chitinophagaceae</taxon>
        <taxon>Phnomibacter</taxon>
    </lineage>
</organism>
<dbReference type="Gene3D" id="1.20.1600.10">
    <property type="entry name" value="Outer membrane efflux proteins (OEP)"/>
    <property type="match status" value="1"/>
</dbReference>
<dbReference type="GO" id="GO:0015562">
    <property type="term" value="F:efflux transmembrane transporter activity"/>
    <property type="evidence" value="ECO:0007669"/>
    <property type="project" value="InterPro"/>
</dbReference>
<evidence type="ECO:0000256" key="3">
    <source>
        <dbReference type="ARBA" id="ARBA00022448"/>
    </source>
</evidence>
<dbReference type="EMBL" id="CP046566">
    <property type="protein sequence ID" value="QGW29450.1"/>
    <property type="molecule type" value="Genomic_DNA"/>
</dbReference>
<proteinExistence type="inferred from homology"/>
<evidence type="ECO:0000256" key="2">
    <source>
        <dbReference type="ARBA" id="ARBA00007613"/>
    </source>
</evidence>
<reference evidence="9 10" key="1">
    <citation type="submission" date="2019-11" db="EMBL/GenBank/DDBJ databases">
        <authorList>
            <person name="Im W.T."/>
        </authorList>
    </citation>
    <scope>NUCLEOTIDE SEQUENCE [LARGE SCALE GENOMIC DNA]</scope>
    <source>
        <strain evidence="9 10">SB-02</strain>
    </source>
</reference>
<dbReference type="Proteomes" id="UP000426027">
    <property type="component" value="Chromosome"/>
</dbReference>